<name>A0A2N1N8E4_9GLOM</name>
<feature type="region of interest" description="Disordered" evidence="1">
    <location>
        <begin position="288"/>
        <end position="320"/>
    </location>
</feature>
<accession>A0A2N1N8E4</accession>
<reference evidence="2 3" key="2">
    <citation type="submission" date="2017-10" db="EMBL/GenBank/DDBJ databases">
        <title>Extensive intraspecific genome diversity in a model arbuscular mycorrhizal fungus.</title>
        <authorList>
            <person name="Chen E.C.H."/>
            <person name="Morin E."/>
            <person name="Baudet D."/>
            <person name="Noel J."/>
            <person name="Ndikumana S."/>
            <person name="Charron P."/>
            <person name="St-Onge C."/>
            <person name="Giorgi J."/>
            <person name="Grigoriev I.V."/>
            <person name="Roux C."/>
            <person name="Martin F.M."/>
            <person name="Corradi N."/>
        </authorList>
    </citation>
    <scope>NUCLEOTIDE SEQUENCE [LARGE SCALE GENOMIC DNA]</scope>
    <source>
        <strain evidence="2 3">C2</strain>
    </source>
</reference>
<sequence length="320" mass="37232">MKTEDNIINNFISNYKEEIDFKDQVVSKAASSIQEFESAIKTKADNQKYIKKHSICNKTSMYTFIDEKVTTYNAYIPINDINFYDSFNDKLAFIELNVRNFSDYAEDSNLKMKDKKYYTLHGQRISSREFKILEVPNNIDRTSIKNSIRCLLHASDFDKRKKHKDEFISFGKEHTAAKVLEITAPFNPKSAFKQSLDKIIVKFQNKADLFNACDKNYHISDFNVKEYPLGYNCQHITFVRHTYRHQRFKNNHNSKKSQHHQKNIDYIPSCASESNKLPLGVKSHCSINNNKDNPISSDNTSFDTSSTYSNTSNNQNRQGD</sequence>
<protein>
    <submittedName>
        <fullName evidence="2">Uncharacterized protein</fullName>
    </submittedName>
</protein>
<evidence type="ECO:0000256" key="1">
    <source>
        <dbReference type="SAM" id="MobiDB-lite"/>
    </source>
</evidence>
<feature type="compositionally biased region" description="Low complexity" evidence="1">
    <location>
        <begin position="296"/>
        <end position="314"/>
    </location>
</feature>
<reference evidence="2 3" key="1">
    <citation type="submission" date="2016-04" db="EMBL/GenBank/DDBJ databases">
        <title>Genome analyses suggest a sexual origin of heterokaryosis in a supposedly ancient asexual fungus.</title>
        <authorList>
            <person name="Ropars J."/>
            <person name="Sedzielewska K."/>
            <person name="Noel J."/>
            <person name="Charron P."/>
            <person name="Farinelli L."/>
            <person name="Marton T."/>
            <person name="Kruger M."/>
            <person name="Pelin A."/>
            <person name="Brachmann A."/>
            <person name="Corradi N."/>
        </authorList>
    </citation>
    <scope>NUCLEOTIDE SEQUENCE [LARGE SCALE GENOMIC DNA]</scope>
    <source>
        <strain evidence="2 3">C2</strain>
    </source>
</reference>
<dbReference type="Proteomes" id="UP000233469">
    <property type="component" value="Unassembled WGS sequence"/>
</dbReference>
<dbReference type="VEuPathDB" id="FungiDB:RhiirA1_403074"/>
<dbReference type="AlphaFoldDB" id="A0A2N1N8E4"/>
<dbReference type="VEuPathDB" id="FungiDB:FUN_020774"/>
<proteinExistence type="predicted"/>
<comment type="caution">
    <text evidence="2">The sequence shown here is derived from an EMBL/GenBank/DDBJ whole genome shotgun (WGS) entry which is preliminary data.</text>
</comment>
<gene>
    <name evidence="2" type="ORF">RhiirC2_780028</name>
</gene>
<evidence type="ECO:0000313" key="3">
    <source>
        <dbReference type="Proteomes" id="UP000233469"/>
    </source>
</evidence>
<dbReference type="EMBL" id="LLXL01000647">
    <property type="protein sequence ID" value="PKK70185.1"/>
    <property type="molecule type" value="Genomic_DNA"/>
</dbReference>
<organism evidence="2 3">
    <name type="scientific">Rhizophagus irregularis</name>
    <dbReference type="NCBI Taxonomy" id="588596"/>
    <lineage>
        <taxon>Eukaryota</taxon>
        <taxon>Fungi</taxon>
        <taxon>Fungi incertae sedis</taxon>
        <taxon>Mucoromycota</taxon>
        <taxon>Glomeromycotina</taxon>
        <taxon>Glomeromycetes</taxon>
        <taxon>Glomerales</taxon>
        <taxon>Glomeraceae</taxon>
        <taxon>Rhizophagus</taxon>
    </lineage>
</organism>
<evidence type="ECO:0000313" key="2">
    <source>
        <dbReference type="EMBL" id="PKK70185.1"/>
    </source>
</evidence>